<evidence type="ECO:0000313" key="4">
    <source>
        <dbReference type="EMBL" id="GAA2014777.1"/>
    </source>
</evidence>
<organism evidence="4 5">
    <name type="scientific">Catenulispora yoronensis</name>
    <dbReference type="NCBI Taxonomy" id="450799"/>
    <lineage>
        <taxon>Bacteria</taxon>
        <taxon>Bacillati</taxon>
        <taxon>Actinomycetota</taxon>
        <taxon>Actinomycetes</taxon>
        <taxon>Catenulisporales</taxon>
        <taxon>Catenulisporaceae</taxon>
        <taxon>Catenulispora</taxon>
    </lineage>
</organism>
<feature type="domain" description="Peptidase S26" evidence="3">
    <location>
        <begin position="11"/>
        <end position="108"/>
    </location>
</feature>
<dbReference type="Gene3D" id="2.10.109.10">
    <property type="entry name" value="Umud Fragment, subunit A"/>
    <property type="match status" value="1"/>
</dbReference>
<dbReference type="InterPro" id="IPR000223">
    <property type="entry name" value="Pept_S26A_signal_pept_1"/>
</dbReference>
<gene>
    <name evidence="4" type="ORF">GCM10009839_07320</name>
</gene>
<dbReference type="SUPFAM" id="SSF51306">
    <property type="entry name" value="LexA/Signal peptidase"/>
    <property type="match status" value="1"/>
</dbReference>
<feature type="signal peptide" evidence="2">
    <location>
        <begin position="1"/>
        <end position="18"/>
    </location>
</feature>
<comment type="subcellular location">
    <subcellularLocation>
        <location evidence="1">Cell membrane</location>
        <topology evidence="1">Single-pass type II membrane protein</topology>
    </subcellularLocation>
</comment>
<sequence length="167" mass="17437">MRAPGTAGMSLAATAVCAALAAAAVRHVRRRTLVVTVTGPSMEPTLHEGDRLLARRVPLARIRIGDVVVIGSPDLATGPDYRSAGGGRFLVTHPWVVKRAAAVPGDPVPKDRVPALSAVPEQHVPPGKLVLLGDGALSMDSRQLGYYSGDGQLLAVMVRKLSNPRSA</sequence>
<keyword evidence="2" id="KW-0732">Signal</keyword>
<dbReference type="InterPro" id="IPR036286">
    <property type="entry name" value="LexA/Signal_pep-like_sf"/>
</dbReference>
<protein>
    <recommendedName>
        <fullName evidence="3">Peptidase S26 domain-containing protein</fullName>
    </recommendedName>
</protein>
<reference evidence="4 5" key="1">
    <citation type="journal article" date="2019" name="Int. J. Syst. Evol. Microbiol.">
        <title>The Global Catalogue of Microorganisms (GCM) 10K type strain sequencing project: providing services to taxonomists for standard genome sequencing and annotation.</title>
        <authorList>
            <consortium name="The Broad Institute Genomics Platform"/>
            <consortium name="The Broad Institute Genome Sequencing Center for Infectious Disease"/>
            <person name="Wu L."/>
            <person name="Ma J."/>
        </authorList>
    </citation>
    <scope>NUCLEOTIDE SEQUENCE [LARGE SCALE GENOMIC DNA]</scope>
    <source>
        <strain evidence="4 5">JCM 16014</strain>
    </source>
</reference>
<keyword evidence="5" id="KW-1185">Reference proteome</keyword>
<dbReference type="PRINTS" id="PR00727">
    <property type="entry name" value="LEADERPTASE"/>
</dbReference>
<feature type="chain" id="PRO_5046571616" description="Peptidase S26 domain-containing protein" evidence="2">
    <location>
        <begin position="19"/>
        <end position="167"/>
    </location>
</feature>
<dbReference type="EMBL" id="BAAAQN010000003">
    <property type="protein sequence ID" value="GAA2014777.1"/>
    <property type="molecule type" value="Genomic_DNA"/>
</dbReference>
<name>A0ABN2TMQ0_9ACTN</name>
<proteinExistence type="predicted"/>
<dbReference type="Proteomes" id="UP001500751">
    <property type="component" value="Unassembled WGS sequence"/>
</dbReference>
<dbReference type="RefSeq" id="WP_344664032.1">
    <property type="nucleotide sequence ID" value="NZ_BAAAQN010000003.1"/>
</dbReference>
<evidence type="ECO:0000256" key="1">
    <source>
        <dbReference type="ARBA" id="ARBA00004401"/>
    </source>
</evidence>
<dbReference type="CDD" id="cd06530">
    <property type="entry name" value="S26_SPase_I"/>
    <property type="match status" value="1"/>
</dbReference>
<evidence type="ECO:0000259" key="3">
    <source>
        <dbReference type="Pfam" id="PF10502"/>
    </source>
</evidence>
<evidence type="ECO:0000313" key="5">
    <source>
        <dbReference type="Proteomes" id="UP001500751"/>
    </source>
</evidence>
<comment type="caution">
    <text evidence="4">The sequence shown here is derived from an EMBL/GenBank/DDBJ whole genome shotgun (WGS) entry which is preliminary data.</text>
</comment>
<accession>A0ABN2TMQ0</accession>
<dbReference type="Pfam" id="PF10502">
    <property type="entry name" value="Peptidase_S26"/>
    <property type="match status" value="1"/>
</dbReference>
<evidence type="ECO:0000256" key="2">
    <source>
        <dbReference type="SAM" id="SignalP"/>
    </source>
</evidence>
<dbReference type="InterPro" id="IPR019533">
    <property type="entry name" value="Peptidase_S26"/>
</dbReference>